<dbReference type="CDD" id="cd01115">
    <property type="entry name" value="SLC13_permease"/>
    <property type="match status" value="1"/>
</dbReference>
<keyword evidence="4 6" id="KW-1133">Transmembrane helix</keyword>
<dbReference type="NCBIfam" id="TIGR00785">
    <property type="entry name" value="dass"/>
    <property type="match status" value="1"/>
</dbReference>
<keyword evidence="9" id="KW-1185">Reference proteome</keyword>
<feature type="domain" description="Citrate transporter-like" evidence="7">
    <location>
        <begin position="43"/>
        <end position="401"/>
    </location>
</feature>
<dbReference type="RefSeq" id="WP_188448274.1">
    <property type="nucleotide sequence ID" value="NZ_BMFO01000002.1"/>
</dbReference>
<dbReference type="InterPro" id="IPR004680">
    <property type="entry name" value="Cit_transptr-like_dom"/>
</dbReference>
<feature type="transmembrane region" description="Helical" evidence="6">
    <location>
        <begin position="29"/>
        <end position="47"/>
    </location>
</feature>
<dbReference type="Pfam" id="PF03600">
    <property type="entry name" value="CitMHS"/>
    <property type="match status" value="1"/>
</dbReference>
<dbReference type="PANTHER" id="PTHR10283">
    <property type="entry name" value="SOLUTE CARRIER FAMILY 13 MEMBER"/>
    <property type="match status" value="1"/>
</dbReference>
<dbReference type="GO" id="GO:0008514">
    <property type="term" value="F:organic anion transmembrane transporter activity"/>
    <property type="evidence" value="ECO:0007669"/>
    <property type="project" value="UniProtKB-ARBA"/>
</dbReference>
<comment type="caution">
    <text evidence="8">The sequence shown here is derived from an EMBL/GenBank/DDBJ whole genome shotgun (WGS) entry which is preliminary data.</text>
</comment>
<evidence type="ECO:0000313" key="8">
    <source>
        <dbReference type="EMBL" id="GGF89441.1"/>
    </source>
</evidence>
<comment type="subcellular location">
    <subcellularLocation>
        <location evidence="1">Membrane</location>
        <topology evidence="1">Multi-pass membrane protein</topology>
    </subcellularLocation>
</comment>
<reference evidence="8" key="1">
    <citation type="journal article" date="2014" name="Int. J. Syst. Evol. Microbiol.">
        <title>Complete genome sequence of Corynebacterium casei LMG S-19264T (=DSM 44701T), isolated from a smear-ripened cheese.</title>
        <authorList>
            <consortium name="US DOE Joint Genome Institute (JGI-PGF)"/>
            <person name="Walter F."/>
            <person name="Albersmeier A."/>
            <person name="Kalinowski J."/>
            <person name="Ruckert C."/>
        </authorList>
    </citation>
    <scope>NUCLEOTIDE SEQUENCE</scope>
    <source>
        <strain evidence="8">CGMCC 1.12726</strain>
    </source>
</reference>
<keyword evidence="3 6" id="KW-0812">Transmembrane</keyword>
<keyword evidence="5 6" id="KW-0472">Membrane</keyword>
<dbReference type="AlphaFoldDB" id="A0A917CLE1"/>
<dbReference type="GO" id="GO:0005886">
    <property type="term" value="C:plasma membrane"/>
    <property type="evidence" value="ECO:0007669"/>
    <property type="project" value="TreeGrafter"/>
</dbReference>
<evidence type="ECO:0000256" key="5">
    <source>
        <dbReference type="ARBA" id="ARBA00023136"/>
    </source>
</evidence>
<evidence type="ECO:0000259" key="7">
    <source>
        <dbReference type="Pfam" id="PF03600"/>
    </source>
</evidence>
<dbReference type="Proteomes" id="UP000632858">
    <property type="component" value="Unassembled WGS sequence"/>
</dbReference>
<dbReference type="PANTHER" id="PTHR10283:SF82">
    <property type="entry name" value="SOLUTE CARRIER FAMILY 13 MEMBER 2"/>
    <property type="match status" value="1"/>
</dbReference>
<feature type="transmembrane region" description="Helical" evidence="6">
    <location>
        <begin position="121"/>
        <end position="149"/>
    </location>
</feature>
<feature type="transmembrane region" description="Helical" evidence="6">
    <location>
        <begin position="355"/>
        <end position="386"/>
    </location>
</feature>
<feature type="transmembrane region" description="Helical" evidence="6">
    <location>
        <begin position="312"/>
        <end position="335"/>
    </location>
</feature>
<proteinExistence type="predicted"/>
<feature type="transmembrane region" description="Helical" evidence="6">
    <location>
        <begin position="439"/>
        <end position="458"/>
    </location>
</feature>
<evidence type="ECO:0000256" key="3">
    <source>
        <dbReference type="ARBA" id="ARBA00022692"/>
    </source>
</evidence>
<organism evidence="8 9">
    <name type="scientific">Arenimonas maotaiensis</name>
    <dbReference type="NCBI Taxonomy" id="1446479"/>
    <lineage>
        <taxon>Bacteria</taxon>
        <taxon>Pseudomonadati</taxon>
        <taxon>Pseudomonadota</taxon>
        <taxon>Gammaproteobacteria</taxon>
        <taxon>Lysobacterales</taxon>
        <taxon>Lysobacteraceae</taxon>
        <taxon>Arenimonas</taxon>
    </lineage>
</organism>
<feature type="transmembrane region" description="Helical" evidence="6">
    <location>
        <begin position="398"/>
        <end position="419"/>
    </location>
</feature>
<dbReference type="InterPro" id="IPR001898">
    <property type="entry name" value="SLC13A/DASS"/>
</dbReference>
<dbReference type="GO" id="GO:1905039">
    <property type="term" value="P:carboxylic acid transmembrane transport"/>
    <property type="evidence" value="ECO:0007669"/>
    <property type="project" value="UniProtKB-ARBA"/>
</dbReference>
<sequence length="459" mass="47712">MTVSRFFRWTGPVAALSAYAVATAGGMPFAFSATLALTVLCALWWMSEAVDPAFTALLPLSVLPTLGILDAKQVAQSVGNELILLLMGGFMLSRALEGTGAHRRLAYAMVRAVGGGSGRSLVFGFTFATGLISMWISNTATVLIMLPVAYAVIEEYRDARLAVPLVLAIAYAASIGGLGTPIGTPPNLVFMQQYEQATGTAYAFSDWMKVGVPLIAVLLPILAFGLSRGLAGSPPAQLPAIGPWRPAEKRVLAVFGLTALAWTTRAAPFGGWSAWFGLPNANDAGIALAAVSVMALLPSGERDGRPLLEWRAASNIPWGVLLLFGGGIALATAFQESGISDAISNALVSARHLPVFAMMVIIIGSVVLLSEIASNTATAVLLMPILAAAAKGLGIEPALLMLPAAMAASIGFMLPVATAPNAVAYGSGLISNRDMLREGFWLDIVSALVVCAVCWAVLI</sequence>
<evidence type="ECO:0000256" key="2">
    <source>
        <dbReference type="ARBA" id="ARBA00022448"/>
    </source>
</evidence>
<feature type="transmembrane region" description="Helical" evidence="6">
    <location>
        <begin position="210"/>
        <end position="231"/>
    </location>
</feature>
<feature type="transmembrane region" description="Helical" evidence="6">
    <location>
        <begin position="161"/>
        <end position="182"/>
    </location>
</feature>
<name>A0A917CLE1_9GAMM</name>
<evidence type="ECO:0000256" key="4">
    <source>
        <dbReference type="ARBA" id="ARBA00022989"/>
    </source>
</evidence>
<protein>
    <submittedName>
        <fullName evidence="8">Transporter</fullName>
    </submittedName>
</protein>
<dbReference type="EMBL" id="BMFO01000002">
    <property type="protein sequence ID" value="GGF89441.1"/>
    <property type="molecule type" value="Genomic_DNA"/>
</dbReference>
<reference evidence="8" key="2">
    <citation type="submission" date="2020-09" db="EMBL/GenBank/DDBJ databases">
        <authorList>
            <person name="Sun Q."/>
            <person name="Zhou Y."/>
        </authorList>
    </citation>
    <scope>NUCLEOTIDE SEQUENCE</scope>
    <source>
        <strain evidence="8">CGMCC 1.12726</strain>
    </source>
</reference>
<gene>
    <name evidence="8" type="ORF">GCM10010960_09120</name>
</gene>
<feature type="transmembrane region" description="Helical" evidence="6">
    <location>
        <begin position="251"/>
        <end position="272"/>
    </location>
</feature>
<keyword evidence="2" id="KW-0813">Transport</keyword>
<evidence type="ECO:0000313" key="9">
    <source>
        <dbReference type="Proteomes" id="UP000632858"/>
    </source>
</evidence>
<evidence type="ECO:0000256" key="6">
    <source>
        <dbReference type="SAM" id="Phobius"/>
    </source>
</evidence>
<accession>A0A917CLE1</accession>
<evidence type="ECO:0000256" key="1">
    <source>
        <dbReference type="ARBA" id="ARBA00004141"/>
    </source>
</evidence>